<evidence type="ECO:0000313" key="6">
    <source>
        <dbReference type="EMBL" id="CAB4626242.1"/>
    </source>
</evidence>
<dbReference type="GO" id="GO:0005737">
    <property type="term" value="C:cytoplasm"/>
    <property type="evidence" value="ECO:0007669"/>
    <property type="project" value="TreeGrafter"/>
</dbReference>
<organism evidence="6">
    <name type="scientific">freshwater metagenome</name>
    <dbReference type="NCBI Taxonomy" id="449393"/>
    <lineage>
        <taxon>unclassified sequences</taxon>
        <taxon>metagenomes</taxon>
        <taxon>ecological metagenomes</taxon>
    </lineage>
</organism>
<dbReference type="AlphaFoldDB" id="A0A6J6INR1"/>
<protein>
    <recommendedName>
        <fullName evidence="1">peptide-methionine (S)-S-oxide reductase</fullName>
        <ecNumber evidence="1">1.8.4.11</ecNumber>
    </recommendedName>
</protein>
<dbReference type="InterPro" id="IPR050162">
    <property type="entry name" value="MsrA_MetSO_reductase"/>
</dbReference>
<dbReference type="InterPro" id="IPR036509">
    <property type="entry name" value="Met_Sox_Rdtase_MsrA_sf"/>
</dbReference>
<dbReference type="HAMAP" id="MF_01401">
    <property type="entry name" value="MsrA"/>
    <property type="match status" value="1"/>
</dbReference>
<proteinExistence type="inferred from homology"/>
<dbReference type="NCBIfam" id="TIGR00401">
    <property type="entry name" value="msrA"/>
    <property type="match status" value="1"/>
</dbReference>
<reference evidence="6" key="1">
    <citation type="submission" date="2020-05" db="EMBL/GenBank/DDBJ databases">
        <authorList>
            <person name="Chiriac C."/>
            <person name="Salcher M."/>
            <person name="Ghai R."/>
            <person name="Kavagutti S V."/>
        </authorList>
    </citation>
    <scope>NUCLEOTIDE SEQUENCE</scope>
</reference>
<feature type="domain" description="Peptide methionine sulphoxide reductase MsrA" evidence="5">
    <location>
        <begin position="10"/>
        <end position="164"/>
    </location>
</feature>
<accession>A0A6J6INR1</accession>
<dbReference type="GO" id="GO:0034599">
    <property type="term" value="P:cellular response to oxidative stress"/>
    <property type="evidence" value="ECO:0007669"/>
    <property type="project" value="TreeGrafter"/>
</dbReference>
<name>A0A6J6INR1_9ZZZZ</name>
<dbReference type="PANTHER" id="PTHR42799:SF2">
    <property type="entry name" value="MITOCHONDRIAL PEPTIDE METHIONINE SULFOXIDE REDUCTASE"/>
    <property type="match status" value="1"/>
</dbReference>
<keyword evidence="2" id="KW-0560">Oxidoreductase</keyword>
<evidence type="ECO:0000256" key="3">
    <source>
        <dbReference type="ARBA" id="ARBA00047806"/>
    </source>
</evidence>
<dbReference type="EMBL" id="CAEZVB010000066">
    <property type="protein sequence ID" value="CAB4626242.1"/>
    <property type="molecule type" value="Genomic_DNA"/>
</dbReference>
<evidence type="ECO:0000256" key="1">
    <source>
        <dbReference type="ARBA" id="ARBA00012502"/>
    </source>
</evidence>
<sequence>MTTSTNLETLYVAMGCFWGAEEIYWLTPGVESTNVGYMGGIYPNPSYEEVCTGRTGHTETVRVVYNPAEISTLEILRIFWERHDPTQGMRQGNDIGSQYRSAVFTTNPDQLDLAKRTRALYNDVLTAKGYDEITTEIYPADDFTYYPAEAHHQRYLEVHPNGYRCHALTGVPLPELV</sequence>
<dbReference type="SUPFAM" id="SSF55068">
    <property type="entry name" value="Peptide methionine sulfoxide reductase"/>
    <property type="match status" value="1"/>
</dbReference>
<evidence type="ECO:0000259" key="5">
    <source>
        <dbReference type="Pfam" id="PF01625"/>
    </source>
</evidence>
<comment type="catalytic activity">
    <reaction evidence="4">
        <text>[thioredoxin]-disulfide + L-methionine + H2O = L-methionine (S)-S-oxide + [thioredoxin]-dithiol</text>
        <dbReference type="Rhea" id="RHEA:19993"/>
        <dbReference type="Rhea" id="RHEA-COMP:10698"/>
        <dbReference type="Rhea" id="RHEA-COMP:10700"/>
        <dbReference type="ChEBI" id="CHEBI:15377"/>
        <dbReference type="ChEBI" id="CHEBI:29950"/>
        <dbReference type="ChEBI" id="CHEBI:50058"/>
        <dbReference type="ChEBI" id="CHEBI:57844"/>
        <dbReference type="ChEBI" id="CHEBI:58772"/>
        <dbReference type="EC" id="1.8.4.11"/>
    </reaction>
</comment>
<dbReference type="Gene3D" id="3.30.1060.10">
    <property type="entry name" value="Peptide methionine sulphoxide reductase MsrA"/>
    <property type="match status" value="1"/>
</dbReference>
<dbReference type="GO" id="GO:0008113">
    <property type="term" value="F:peptide-methionine (S)-S-oxide reductase activity"/>
    <property type="evidence" value="ECO:0007669"/>
    <property type="project" value="UniProtKB-EC"/>
</dbReference>
<evidence type="ECO:0000256" key="4">
    <source>
        <dbReference type="ARBA" id="ARBA00048782"/>
    </source>
</evidence>
<evidence type="ECO:0000256" key="2">
    <source>
        <dbReference type="ARBA" id="ARBA00023002"/>
    </source>
</evidence>
<comment type="catalytic activity">
    <reaction evidence="3">
        <text>L-methionyl-[protein] + [thioredoxin]-disulfide + H2O = L-methionyl-(S)-S-oxide-[protein] + [thioredoxin]-dithiol</text>
        <dbReference type="Rhea" id="RHEA:14217"/>
        <dbReference type="Rhea" id="RHEA-COMP:10698"/>
        <dbReference type="Rhea" id="RHEA-COMP:10700"/>
        <dbReference type="Rhea" id="RHEA-COMP:12313"/>
        <dbReference type="Rhea" id="RHEA-COMP:12315"/>
        <dbReference type="ChEBI" id="CHEBI:15377"/>
        <dbReference type="ChEBI" id="CHEBI:16044"/>
        <dbReference type="ChEBI" id="CHEBI:29950"/>
        <dbReference type="ChEBI" id="CHEBI:44120"/>
        <dbReference type="ChEBI" id="CHEBI:50058"/>
        <dbReference type="EC" id="1.8.4.11"/>
    </reaction>
</comment>
<dbReference type="Pfam" id="PF01625">
    <property type="entry name" value="PMSR"/>
    <property type="match status" value="1"/>
</dbReference>
<dbReference type="InterPro" id="IPR002569">
    <property type="entry name" value="Met_Sox_Rdtase_MsrA_dom"/>
</dbReference>
<dbReference type="PANTHER" id="PTHR42799">
    <property type="entry name" value="MITOCHONDRIAL PEPTIDE METHIONINE SULFOXIDE REDUCTASE"/>
    <property type="match status" value="1"/>
</dbReference>
<dbReference type="EC" id="1.8.4.11" evidence="1"/>
<gene>
    <name evidence="6" type="ORF">UFOPK1908_01190</name>
</gene>